<dbReference type="EMBL" id="GBHO01021138">
    <property type="protein sequence ID" value="JAG22466.1"/>
    <property type="molecule type" value="Transcribed_RNA"/>
</dbReference>
<evidence type="ECO:0000313" key="2">
    <source>
        <dbReference type="EMBL" id="JAG22466.1"/>
    </source>
</evidence>
<feature type="compositionally biased region" description="Basic and acidic residues" evidence="1">
    <location>
        <begin position="60"/>
        <end position="78"/>
    </location>
</feature>
<feature type="compositionally biased region" description="Low complexity" evidence="1">
    <location>
        <begin position="37"/>
        <end position="50"/>
    </location>
</feature>
<feature type="region of interest" description="Disordered" evidence="1">
    <location>
        <begin position="37"/>
        <end position="118"/>
    </location>
</feature>
<organism evidence="2">
    <name type="scientific">Lygus hesperus</name>
    <name type="common">Western plant bug</name>
    <dbReference type="NCBI Taxonomy" id="30085"/>
    <lineage>
        <taxon>Eukaryota</taxon>
        <taxon>Metazoa</taxon>
        <taxon>Ecdysozoa</taxon>
        <taxon>Arthropoda</taxon>
        <taxon>Hexapoda</taxon>
        <taxon>Insecta</taxon>
        <taxon>Pterygota</taxon>
        <taxon>Neoptera</taxon>
        <taxon>Paraneoptera</taxon>
        <taxon>Hemiptera</taxon>
        <taxon>Heteroptera</taxon>
        <taxon>Panheteroptera</taxon>
        <taxon>Cimicomorpha</taxon>
        <taxon>Miridae</taxon>
        <taxon>Mirini</taxon>
        <taxon>Lygus</taxon>
    </lineage>
</organism>
<feature type="non-terminal residue" evidence="2">
    <location>
        <position position="1"/>
    </location>
</feature>
<accession>A0A0A9XS40</accession>
<reference evidence="2" key="2">
    <citation type="submission" date="2014-07" db="EMBL/GenBank/DDBJ databases">
        <authorList>
            <person name="Hull J."/>
        </authorList>
    </citation>
    <scope>NUCLEOTIDE SEQUENCE</scope>
</reference>
<feature type="region of interest" description="Disordered" evidence="1">
    <location>
        <begin position="142"/>
        <end position="192"/>
    </location>
</feature>
<evidence type="ECO:0000256" key="1">
    <source>
        <dbReference type="SAM" id="MobiDB-lite"/>
    </source>
</evidence>
<reference evidence="2" key="1">
    <citation type="journal article" date="2014" name="PLoS ONE">
        <title>Transcriptome-Based Identification of ABC Transporters in the Western Tarnished Plant Bug Lygus hesperus.</title>
        <authorList>
            <person name="Hull J.J."/>
            <person name="Chaney K."/>
            <person name="Geib S.M."/>
            <person name="Fabrick J.A."/>
            <person name="Brent C.S."/>
            <person name="Walsh D."/>
            <person name="Lavine L.C."/>
        </authorList>
    </citation>
    <scope>NUCLEOTIDE SEQUENCE</scope>
</reference>
<feature type="compositionally biased region" description="Basic and acidic residues" evidence="1">
    <location>
        <begin position="147"/>
        <end position="163"/>
    </location>
</feature>
<protein>
    <submittedName>
        <fullName evidence="2">Sister chromatid cohesion protein 2</fullName>
    </submittedName>
</protein>
<sequence length="192" mass="21111">AGGDDDAVNILELVQPVELVTNAEQLQLPCHSTVDTAVDTGVDTGVNTGVESQADATTPDDARTSSRVEDAQERRMGEEEAAEVDSEEASTDSSSTNTQIEKYVPWDPRKQSTSVGMWEDADGEKVAEYVACRNKENRLASSLPGYTRDHHDAQLDRGRISKAEKKKKRGDRKEAFWNAFGAPHSNPFHKLH</sequence>
<name>A0A0A9XS40_LYGHE</name>
<proteinExistence type="predicted"/>
<gene>
    <name evidence="2" type="primary">SCC2</name>
    <name evidence="2" type="ORF">CM83_102090</name>
</gene>
<dbReference type="AlphaFoldDB" id="A0A0A9XS40"/>
<feature type="compositionally biased region" description="Acidic residues" evidence="1">
    <location>
        <begin position="79"/>
        <end position="90"/>
    </location>
</feature>